<gene>
    <name evidence="1" type="ORF">E4O86_03970</name>
</gene>
<evidence type="ECO:0000313" key="2">
    <source>
        <dbReference type="Proteomes" id="UP000773614"/>
    </source>
</evidence>
<organism evidence="1 2">
    <name type="scientific">Propylenella binzhouense</name>
    <dbReference type="NCBI Taxonomy" id="2555902"/>
    <lineage>
        <taxon>Bacteria</taxon>
        <taxon>Pseudomonadati</taxon>
        <taxon>Pseudomonadota</taxon>
        <taxon>Alphaproteobacteria</taxon>
        <taxon>Hyphomicrobiales</taxon>
        <taxon>Propylenellaceae</taxon>
        <taxon>Propylenella</taxon>
    </lineage>
</organism>
<keyword evidence="2" id="KW-1185">Reference proteome</keyword>
<dbReference type="PANTHER" id="PTHR37948">
    <property type="entry name" value="ZGC:113208"/>
    <property type="match status" value="1"/>
</dbReference>
<protein>
    <submittedName>
        <fullName evidence="1">Uncharacterized protein</fullName>
    </submittedName>
</protein>
<comment type="caution">
    <text evidence="1">The sequence shown here is derived from an EMBL/GenBank/DDBJ whole genome shotgun (WGS) entry which is preliminary data.</text>
</comment>
<dbReference type="Proteomes" id="UP000773614">
    <property type="component" value="Unassembled WGS sequence"/>
</dbReference>
<evidence type="ECO:0000313" key="1">
    <source>
        <dbReference type="EMBL" id="MYZ46869.1"/>
    </source>
</evidence>
<dbReference type="EMBL" id="SPKJ01000007">
    <property type="protein sequence ID" value="MYZ46869.1"/>
    <property type="molecule type" value="Genomic_DNA"/>
</dbReference>
<dbReference type="PANTHER" id="PTHR37948:SF1">
    <property type="entry name" value="BLL5189 PROTEIN"/>
    <property type="match status" value="1"/>
</dbReference>
<accession>A0A964T240</accession>
<reference evidence="1" key="1">
    <citation type="submission" date="2019-03" db="EMBL/GenBank/DDBJ databases">
        <title>Afifella sp. nov., isolated from activated sludge.</title>
        <authorList>
            <person name="Li Q."/>
            <person name="Liu Y."/>
        </authorList>
    </citation>
    <scope>NUCLEOTIDE SEQUENCE</scope>
    <source>
        <strain evidence="1">L72</strain>
    </source>
</reference>
<name>A0A964T240_9HYPH</name>
<proteinExistence type="predicted"/>
<sequence length="190" mass="22741">MGRVRFGPERRDLAIELTGRRMRRRIVIVNDRMQQGYRYVSSAPAGRDFDAQFRPDLTPKQMLELGVFCGKYLTDCRDEFPASWFARAKLSPAGRDCSLNYFGVDASQPLSEWRRKGWIYPDDPRGWFQWYCRYYMGRRLPEEDARQIRRWKAMSRHVSQIRMHCEPGNLACRPRQRQALLHWAYDSRRI</sequence>
<dbReference type="AlphaFoldDB" id="A0A964T240"/>